<evidence type="ECO:0000313" key="1">
    <source>
        <dbReference type="EMBL" id="GMS97302.1"/>
    </source>
</evidence>
<protein>
    <submittedName>
        <fullName evidence="1">Uncharacterized protein</fullName>
    </submittedName>
</protein>
<proteinExistence type="predicted"/>
<organism evidence="1 2">
    <name type="scientific">Pristionchus entomophagus</name>
    <dbReference type="NCBI Taxonomy" id="358040"/>
    <lineage>
        <taxon>Eukaryota</taxon>
        <taxon>Metazoa</taxon>
        <taxon>Ecdysozoa</taxon>
        <taxon>Nematoda</taxon>
        <taxon>Chromadorea</taxon>
        <taxon>Rhabditida</taxon>
        <taxon>Rhabditina</taxon>
        <taxon>Diplogasteromorpha</taxon>
        <taxon>Diplogasteroidea</taxon>
        <taxon>Neodiplogasteridae</taxon>
        <taxon>Pristionchus</taxon>
    </lineage>
</organism>
<accession>A0AAV5TS83</accession>
<name>A0AAV5TS83_9BILA</name>
<dbReference type="EMBL" id="BTSX01000004">
    <property type="protein sequence ID" value="GMS97302.1"/>
    <property type="molecule type" value="Genomic_DNA"/>
</dbReference>
<gene>
    <name evidence="1" type="ORF">PENTCL1PPCAC_19477</name>
</gene>
<evidence type="ECO:0000313" key="2">
    <source>
        <dbReference type="Proteomes" id="UP001432027"/>
    </source>
</evidence>
<comment type="caution">
    <text evidence="1">The sequence shown here is derived from an EMBL/GenBank/DDBJ whole genome shotgun (WGS) entry which is preliminary data.</text>
</comment>
<dbReference type="AlphaFoldDB" id="A0AAV5TS83"/>
<keyword evidence="2" id="KW-1185">Reference proteome</keyword>
<feature type="non-terminal residue" evidence="1">
    <location>
        <position position="1"/>
    </location>
</feature>
<sequence>SIPDSMFEEVHPLILAHMASKKYSAINATYLHAEVLQVIYKKDTHSVKVFHSVCNLGTRTSPVKMCNLSISASLDGIEWKDFRSVSIRSGCFAESDATSTLDMATHQLTCRAMKSSGILRIQCASLWSWLERLEMTRTHCCLYLLKSIRKMRKCTLSPLLLLLPLWPTLLSLLRMNSMMDLLSIIKKWTRESHSSKTSHLESFHPTMMTRRISNEKKDYST</sequence>
<dbReference type="Proteomes" id="UP001432027">
    <property type="component" value="Unassembled WGS sequence"/>
</dbReference>
<reference evidence="1" key="1">
    <citation type="submission" date="2023-10" db="EMBL/GenBank/DDBJ databases">
        <title>Genome assembly of Pristionchus species.</title>
        <authorList>
            <person name="Yoshida K."/>
            <person name="Sommer R.J."/>
        </authorList>
    </citation>
    <scope>NUCLEOTIDE SEQUENCE</scope>
    <source>
        <strain evidence="1">RS0144</strain>
    </source>
</reference>